<dbReference type="Proteomes" id="UP000789860">
    <property type="component" value="Unassembled WGS sequence"/>
</dbReference>
<accession>A0ACA9JVV9</accession>
<proteinExistence type="predicted"/>
<evidence type="ECO:0000313" key="2">
    <source>
        <dbReference type="Proteomes" id="UP000789860"/>
    </source>
</evidence>
<keyword evidence="2" id="KW-1185">Reference proteome</keyword>
<sequence length="48" mass="5599">MKRQRNSYTVEEKCKAVDLACLFPQNNLRSIGSGRHVLFPEEEAQLYE</sequence>
<evidence type="ECO:0000313" key="1">
    <source>
        <dbReference type="EMBL" id="CAG8439135.1"/>
    </source>
</evidence>
<comment type="caution">
    <text evidence="1">The sequence shown here is derived from an EMBL/GenBank/DDBJ whole genome shotgun (WGS) entry which is preliminary data.</text>
</comment>
<name>A0ACA9JVV9_9GLOM</name>
<gene>
    <name evidence="1" type="ORF">SCALOS_LOCUS494</name>
</gene>
<reference evidence="1" key="1">
    <citation type="submission" date="2021-06" db="EMBL/GenBank/DDBJ databases">
        <authorList>
            <person name="Kallberg Y."/>
            <person name="Tangrot J."/>
            <person name="Rosling A."/>
        </authorList>
    </citation>
    <scope>NUCLEOTIDE SEQUENCE</scope>
    <source>
        <strain evidence="1">AU212A</strain>
    </source>
</reference>
<dbReference type="EMBL" id="CAJVPM010000240">
    <property type="protein sequence ID" value="CAG8439135.1"/>
    <property type="molecule type" value="Genomic_DNA"/>
</dbReference>
<protein>
    <submittedName>
        <fullName evidence="1">3349_t:CDS:1</fullName>
    </submittedName>
</protein>
<organism evidence="1 2">
    <name type="scientific">Scutellospora calospora</name>
    <dbReference type="NCBI Taxonomy" id="85575"/>
    <lineage>
        <taxon>Eukaryota</taxon>
        <taxon>Fungi</taxon>
        <taxon>Fungi incertae sedis</taxon>
        <taxon>Mucoromycota</taxon>
        <taxon>Glomeromycotina</taxon>
        <taxon>Glomeromycetes</taxon>
        <taxon>Diversisporales</taxon>
        <taxon>Gigasporaceae</taxon>
        <taxon>Scutellospora</taxon>
    </lineage>
</organism>